<dbReference type="PANTHER" id="PTHR18945">
    <property type="entry name" value="NEUROTRANSMITTER GATED ION CHANNEL"/>
    <property type="match status" value="1"/>
</dbReference>
<dbReference type="GO" id="GO:0004888">
    <property type="term" value="F:transmembrane signaling receptor activity"/>
    <property type="evidence" value="ECO:0007669"/>
    <property type="project" value="InterPro"/>
</dbReference>
<evidence type="ECO:0000259" key="21">
    <source>
        <dbReference type="Pfam" id="PF02932"/>
    </source>
</evidence>
<feature type="transmembrane region" description="Helical" evidence="19">
    <location>
        <begin position="301"/>
        <end position="322"/>
    </location>
</feature>
<dbReference type="InterPro" id="IPR002394">
    <property type="entry name" value="Nicotinic_acetylcholine_rcpt"/>
</dbReference>
<protein>
    <submittedName>
        <fullName evidence="22">Acetylcholine receptor subunit epsilon</fullName>
    </submittedName>
</protein>
<keyword evidence="13" id="KW-0628">Postsynaptic cell membrane</keyword>
<dbReference type="RefSeq" id="XP_014451303.1">
    <property type="nucleotide sequence ID" value="XM_014595817.3"/>
</dbReference>
<evidence type="ECO:0000256" key="15">
    <source>
        <dbReference type="ARBA" id="ARBA00023303"/>
    </source>
</evidence>
<evidence type="ECO:0000256" key="10">
    <source>
        <dbReference type="ARBA" id="ARBA00023157"/>
    </source>
</evidence>
<dbReference type="FunFam" id="2.70.170.10:FF:000012">
    <property type="entry name" value="Nicotinic acetylcholine receptor subunit gamma"/>
    <property type="match status" value="1"/>
</dbReference>
<dbReference type="InterPro" id="IPR006029">
    <property type="entry name" value="Neurotrans-gated_channel_TM"/>
</dbReference>
<dbReference type="GeneID" id="102561533"/>
<evidence type="ECO:0000256" key="6">
    <source>
        <dbReference type="ARBA" id="ARBA00022989"/>
    </source>
</evidence>
<dbReference type="GO" id="GO:0022848">
    <property type="term" value="F:acetylcholine-gated monoatomic cation-selective channel activity"/>
    <property type="evidence" value="ECO:0007669"/>
    <property type="project" value="InterPro"/>
</dbReference>
<keyword evidence="12" id="KW-0325">Glycoprotein</keyword>
<feature type="signal peptide" evidence="19">
    <location>
        <begin position="1"/>
        <end position="21"/>
    </location>
</feature>
<dbReference type="SUPFAM" id="SSF90112">
    <property type="entry name" value="Neurotransmitter-gated ion-channel transmembrane pore"/>
    <property type="match status" value="1"/>
</dbReference>
<dbReference type="Gene3D" id="1.20.58.390">
    <property type="entry name" value="Neurotransmitter-gated ion-channel transmembrane domain"/>
    <property type="match status" value="2"/>
</dbReference>
<sequence length="478" mass="52375">MEGQGLVLLGATLFCLGGAGGNEERRLFETLFSGYDPSTRPTRRPQDPVTVELQLTLTNLISLNEKEETLTTNIWIEIQWVDYRLDYNSSDFGGIESLRVPSTLVWLPDIVLENNIDGGFEVAYYCNVLIYPGGSVYWLPPAIYRSSCPVAVTYFPFDWQNCSLLFKSGTYGGHEVDLRLYTDTVTGAVADSITIDPAAFTENGEWAIRHRPARRVQAGEAPAVLFLLVIQRKPLFYIINIVIPVVLLSALGLLVYFLPAQAGGQKCTLSISVLLAQTVFLFLIAQKVPETSLSIPLLGQYLMFVMVVTMLVVMSCVVVLNVSLRTPSTHRLVGPLPVLLKLLPRVLGGEVAERQQDPGPPPYLLAAEEEALNTPRSEVLFRHWHLGPSLGGLDPARELCISLAQAAPAIRECVAACNFVSATIQAQNDADNEAGRWVLVGKALDTLCFWVALLLFAAGTIGIFLVGQLNQVPDKPFA</sequence>
<feature type="domain" description="Neurotransmitter-gated ion-channel ligand-binding" evidence="20">
    <location>
        <begin position="24"/>
        <end position="234"/>
    </location>
</feature>
<dbReference type="PRINTS" id="PR00252">
    <property type="entry name" value="NRIONCHANNEL"/>
</dbReference>
<dbReference type="PROSITE" id="PS00236">
    <property type="entry name" value="NEUROTR_ION_CHANNEL"/>
    <property type="match status" value="1"/>
</dbReference>
<dbReference type="KEGG" id="amj:102561533"/>
<keyword evidence="23" id="KW-1185">Reference proteome</keyword>
<dbReference type="SUPFAM" id="SSF63712">
    <property type="entry name" value="Nicotinic receptor ligand binding domain-like"/>
    <property type="match status" value="1"/>
</dbReference>
<dbReference type="Pfam" id="PF02931">
    <property type="entry name" value="Neur_chan_LBD"/>
    <property type="match status" value="1"/>
</dbReference>
<comment type="catalytic activity">
    <reaction evidence="18">
        <text>Na(+)(in) = Na(+)(out)</text>
        <dbReference type="Rhea" id="RHEA:34963"/>
        <dbReference type="ChEBI" id="CHEBI:29101"/>
    </reaction>
</comment>
<comment type="catalytic activity">
    <reaction evidence="17">
        <text>K(+)(in) = K(+)(out)</text>
        <dbReference type="Rhea" id="RHEA:29463"/>
        <dbReference type="ChEBI" id="CHEBI:29103"/>
    </reaction>
</comment>
<keyword evidence="9 19" id="KW-0472">Membrane</keyword>
<dbReference type="GO" id="GO:0045211">
    <property type="term" value="C:postsynaptic membrane"/>
    <property type="evidence" value="ECO:0007669"/>
    <property type="project" value="UniProtKB-SubCell"/>
</dbReference>
<keyword evidence="10" id="KW-1015">Disulfide bond</keyword>
<evidence type="ECO:0000256" key="19">
    <source>
        <dbReference type="RuleBase" id="RU000687"/>
    </source>
</evidence>
<evidence type="ECO:0000256" key="4">
    <source>
        <dbReference type="ARBA" id="ARBA00022692"/>
    </source>
</evidence>
<dbReference type="InterPro" id="IPR006202">
    <property type="entry name" value="Neur_chan_lig-bd"/>
</dbReference>
<evidence type="ECO:0000256" key="9">
    <source>
        <dbReference type="ARBA" id="ARBA00023136"/>
    </source>
</evidence>
<dbReference type="CTD" id="1145"/>
<evidence type="ECO:0000256" key="7">
    <source>
        <dbReference type="ARBA" id="ARBA00023018"/>
    </source>
</evidence>
<evidence type="ECO:0000313" key="23">
    <source>
        <dbReference type="Proteomes" id="UP000050525"/>
    </source>
</evidence>
<evidence type="ECO:0000256" key="1">
    <source>
        <dbReference type="ARBA" id="ARBA00003328"/>
    </source>
</evidence>
<organism evidence="22 23">
    <name type="scientific">Alligator mississippiensis</name>
    <name type="common">American alligator</name>
    <dbReference type="NCBI Taxonomy" id="8496"/>
    <lineage>
        <taxon>Eukaryota</taxon>
        <taxon>Metazoa</taxon>
        <taxon>Chordata</taxon>
        <taxon>Craniata</taxon>
        <taxon>Vertebrata</taxon>
        <taxon>Euteleostomi</taxon>
        <taxon>Archelosauria</taxon>
        <taxon>Archosauria</taxon>
        <taxon>Crocodylia</taxon>
        <taxon>Alligatoridae</taxon>
        <taxon>Alligatorinae</taxon>
        <taxon>Alligator</taxon>
    </lineage>
</organism>
<evidence type="ECO:0000259" key="20">
    <source>
        <dbReference type="Pfam" id="PF02931"/>
    </source>
</evidence>
<dbReference type="STRING" id="8496.A0A151MTT3"/>
<name>A0A151MTT3_ALLMI</name>
<evidence type="ECO:0000256" key="16">
    <source>
        <dbReference type="ARBA" id="ARBA00034104"/>
    </source>
</evidence>
<proteinExistence type="inferred from homology"/>
<keyword evidence="4 19" id="KW-0812">Transmembrane</keyword>
<evidence type="ECO:0000313" key="22">
    <source>
        <dbReference type="EMBL" id="KYO27920.1"/>
    </source>
</evidence>
<evidence type="ECO:0000256" key="17">
    <source>
        <dbReference type="ARBA" id="ARBA00034430"/>
    </source>
</evidence>
<dbReference type="PhylomeDB" id="A0A151MTT3"/>
<keyword evidence="3" id="KW-1003">Cell membrane</keyword>
<comment type="caution">
    <text evidence="22">The sequence shown here is derived from an EMBL/GenBank/DDBJ whole genome shotgun (WGS) entry which is preliminary data.</text>
</comment>
<evidence type="ECO:0000256" key="3">
    <source>
        <dbReference type="ARBA" id="ARBA00022475"/>
    </source>
</evidence>
<accession>A0A151MTT3</accession>
<comment type="function">
    <text evidence="1">After binding acetylcholine, the AChR responds by an extensive change in conformation that affects all subunits and leads to opening of an ion-conducting channel across the plasma membrane.</text>
</comment>
<evidence type="ECO:0000256" key="13">
    <source>
        <dbReference type="ARBA" id="ARBA00023257"/>
    </source>
</evidence>
<keyword evidence="15 19" id="KW-0407">Ion channel</keyword>
<dbReference type="RefSeq" id="XP_059573855.1">
    <property type="nucleotide sequence ID" value="XM_059717872.1"/>
</dbReference>
<dbReference type="AlphaFoldDB" id="A0A151MTT3"/>
<evidence type="ECO:0000256" key="2">
    <source>
        <dbReference type="ARBA" id="ARBA00022448"/>
    </source>
</evidence>
<dbReference type="Gene3D" id="2.70.170.10">
    <property type="entry name" value="Neurotransmitter-gated ion-channel ligand-binding domain"/>
    <property type="match status" value="1"/>
</dbReference>
<feature type="transmembrane region" description="Helical" evidence="19">
    <location>
        <begin position="447"/>
        <end position="467"/>
    </location>
</feature>
<dbReference type="PRINTS" id="PR00254">
    <property type="entry name" value="NICOTINICR"/>
</dbReference>
<dbReference type="FunFam" id="1.20.58.390:FF:000099">
    <property type="entry name" value="Cholinergic receptor, nicotinic, epsilon"/>
    <property type="match status" value="1"/>
</dbReference>
<dbReference type="CDD" id="cd19064">
    <property type="entry name" value="LGIC_TM_nAChR"/>
    <property type="match status" value="1"/>
</dbReference>
<dbReference type="InterPro" id="IPR036734">
    <property type="entry name" value="Neur_chan_lig-bd_sf"/>
</dbReference>
<evidence type="ECO:0000256" key="8">
    <source>
        <dbReference type="ARBA" id="ARBA00023065"/>
    </source>
</evidence>
<keyword evidence="14" id="KW-1071">Ligand-gated ion channel</keyword>
<evidence type="ECO:0000256" key="18">
    <source>
        <dbReference type="ARBA" id="ARBA00036239"/>
    </source>
</evidence>
<gene>
    <name evidence="22" type="primary">CHRNE</name>
    <name evidence="22" type="ORF">Y1Q_0020534</name>
</gene>
<dbReference type="Proteomes" id="UP000050525">
    <property type="component" value="Unassembled WGS sequence"/>
</dbReference>
<evidence type="ECO:0000256" key="12">
    <source>
        <dbReference type="ARBA" id="ARBA00023180"/>
    </source>
</evidence>
<feature type="chain" id="PRO_5022249263" evidence="19">
    <location>
        <begin position="22"/>
        <end position="478"/>
    </location>
</feature>
<feature type="domain" description="Neurotransmitter-gated ion-channel transmembrane" evidence="21">
    <location>
        <begin position="241"/>
        <end position="464"/>
    </location>
</feature>
<dbReference type="Pfam" id="PF02932">
    <property type="entry name" value="Neur_chan_memb"/>
    <property type="match status" value="1"/>
</dbReference>
<reference evidence="22 23" key="1">
    <citation type="journal article" date="2012" name="Genome Biol.">
        <title>Sequencing three crocodilian genomes to illuminate the evolution of archosaurs and amniotes.</title>
        <authorList>
            <person name="St John J.A."/>
            <person name="Braun E.L."/>
            <person name="Isberg S.R."/>
            <person name="Miles L.G."/>
            <person name="Chong A.Y."/>
            <person name="Gongora J."/>
            <person name="Dalzell P."/>
            <person name="Moran C."/>
            <person name="Bed'hom B."/>
            <person name="Abzhanov A."/>
            <person name="Burgess S.C."/>
            <person name="Cooksey A.M."/>
            <person name="Castoe T.A."/>
            <person name="Crawford N.G."/>
            <person name="Densmore L.D."/>
            <person name="Drew J.C."/>
            <person name="Edwards S.V."/>
            <person name="Faircloth B.C."/>
            <person name="Fujita M.K."/>
            <person name="Greenwold M.J."/>
            <person name="Hoffmann F.G."/>
            <person name="Howard J.M."/>
            <person name="Iguchi T."/>
            <person name="Janes D.E."/>
            <person name="Khan S.Y."/>
            <person name="Kohno S."/>
            <person name="de Koning A.J."/>
            <person name="Lance S.L."/>
            <person name="McCarthy F.M."/>
            <person name="McCormack J.E."/>
            <person name="Merchant M.E."/>
            <person name="Peterson D.G."/>
            <person name="Pollock D.D."/>
            <person name="Pourmand N."/>
            <person name="Raney B.J."/>
            <person name="Roessler K.A."/>
            <person name="Sanford J.R."/>
            <person name="Sawyer R.H."/>
            <person name="Schmidt C.J."/>
            <person name="Triplett E.W."/>
            <person name="Tuberville T.D."/>
            <person name="Venegas-Anaya M."/>
            <person name="Howard J.T."/>
            <person name="Jarvis E.D."/>
            <person name="Guillette L.J.Jr."/>
            <person name="Glenn T.C."/>
            <person name="Green R.E."/>
            <person name="Ray D.A."/>
        </authorList>
    </citation>
    <scope>NUCLEOTIDE SEQUENCE [LARGE SCALE GENOMIC DNA]</scope>
    <source>
        <strain evidence="22">KSC_2009_1</strain>
    </source>
</reference>
<keyword evidence="8 19" id="KW-0406">Ion transport</keyword>
<dbReference type="InterPro" id="IPR006201">
    <property type="entry name" value="Neur_channel"/>
</dbReference>
<keyword evidence="2 19" id="KW-0813">Transport</keyword>
<keyword evidence="7" id="KW-0770">Synapse</keyword>
<dbReference type="eggNOG" id="KOG3645">
    <property type="taxonomic scope" value="Eukaryota"/>
</dbReference>
<dbReference type="OrthoDB" id="5975154at2759"/>
<feature type="transmembrane region" description="Helical" evidence="19">
    <location>
        <begin position="269"/>
        <end position="289"/>
    </location>
</feature>
<comment type="subcellular location">
    <subcellularLocation>
        <location evidence="16">Postsynaptic cell membrane</location>
        <topology evidence="16">Multi-pass membrane protein</topology>
    </subcellularLocation>
</comment>
<dbReference type="InterPro" id="IPR018000">
    <property type="entry name" value="Neurotransmitter_ion_chnl_CS"/>
</dbReference>
<comment type="similarity">
    <text evidence="19">Belongs to the ligand-gated ion channel (TC 1.A.9) family.</text>
</comment>
<keyword evidence="11 22" id="KW-0675">Receptor</keyword>
<dbReference type="EMBL" id="AKHW03005051">
    <property type="protein sequence ID" value="KYO27920.1"/>
    <property type="molecule type" value="Genomic_DNA"/>
</dbReference>
<evidence type="ECO:0000256" key="11">
    <source>
        <dbReference type="ARBA" id="ARBA00023170"/>
    </source>
</evidence>
<keyword evidence="6 19" id="KW-1133">Transmembrane helix</keyword>
<dbReference type="InterPro" id="IPR036719">
    <property type="entry name" value="Neuro-gated_channel_TM_sf"/>
</dbReference>
<dbReference type="InterPro" id="IPR038050">
    <property type="entry name" value="Neuro_actylchol_rec"/>
</dbReference>
<feature type="transmembrane region" description="Helical" evidence="19">
    <location>
        <begin position="235"/>
        <end position="257"/>
    </location>
</feature>
<keyword evidence="5 19" id="KW-0732">Signal</keyword>
<evidence type="ECO:0000256" key="14">
    <source>
        <dbReference type="ARBA" id="ARBA00023286"/>
    </source>
</evidence>
<evidence type="ECO:0000256" key="5">
    <source>
        <dbReference type="ARBA" id="ARBA00022729"/>
    </source>
</evidence>